<dbReference type="Gene3D" id="2.120.10.30">
    <property type="entry name" value="TolB, C-terminal domain"/>
    <property type="match status" value="1"/>
</dbReference>
<organism evidence="6 7">
    <name type="scientific">Dyadobacter psychrophilus</name>
    <dbReference type="NCBI Taxonomy" id="651661"/>
    <lineage>
        <taxon>Bacteria</taxon>
        <taxon>Pseudomonadati</taxon>
        <taxon>Bacteroidota</taxon>
        <taxon>Cytophagia</taxon>
        <taxon>Cytophagales</taxon>
        <taxon>Spirosomataceae</taxon>
        <taxon>Dyadobacter</taxon>
    </lineage>
</organism>
<evidence type="ECO:0000313" key="6">
    <source>
        <dbReference type="EMBL" id="SKB60820.1"/>
    </source>
</evidence>
<dbReference type="GO" id="GO:0020037">
    <property type="term" value="F:heme binding"/>
    <property type="evidence" value="ECO:0007669"/>
    <property type="project" value="InterPro"/>
</dbReference>
<protein>
    <submittedName>
        <fullName evidence="6">Putative membrane-bound dehydrogenase domain-containing protein</fullName>
    </submittedName>
</protein>
<keyword evidence="2 4" id="KW-0479">Metal-binding</keyword>
<dbReference type="SUPFAM" id="SSF50952">
    <property type="entry name" value="Soluble quinoprotein glucose dehydrogenase"/>
    <property type="match status" value="1"/>
</dbReference>
<dbReference type="InterPro" id="IPR011989">
    <property type="entry name" value="ARM-like"/>
</dbReference>
<evidence type="ECO:0000256" key="3">
    <source>
        <dbReference type="ARBA" id="ARBA00023004"/>
    </source>
</evidence>
<dbReference type="STRING" id="651661.SAMN05660293_01391"/>
<evidence type="ECO:0000256" key="1">
    <source>
        <dbReference type="ARBA" id="ARBA00022617"/>
    </source>
</evidence>
<dbReference type="GO" id="GO:0046872">
    <property type="term" value="F:metal ion binding"/>
    <property type="evidence" value="ECO:0007669"/>
    <property type="project" value="UniProtKB-KW"/>
</dbReference>
<dbReference type="SUPFAM" id="SSF46626">
    <property type="entry name" value="Cytochrome c"/>
    <property type="match status" value="1"/>
</dbReference>
<dbReference type="OrthoDB" id="9808161at2"/>
<evidence type="ECO:0000256" key="4">
    <source>
        <dbReference type="PROSITE-ProRule" id="PRU00433"/>
    </source>
</evidence>
<dbReference type="Gene3D" id="1.10.760.10">
    <property type="entry name" value="Cytochrome c-like domain"/>
    <property type="match status" value="1"/>
</dbReference>
<dbReference type="PANTHER" id="PTHR33546:SF1">
    <property type="entry name" value="LARGE, MULTIFUNCTIONAL SECRETED PROTEIN"/>
    <property type="match status" value="1"/>
</dbReference>
<reference evidence="7" key="1">
    <citation type="submission" date="2017-02" db="EMBL/GenBank/DDBJ databases">
        <authorList>
            <person name="Varghese N."/>
            <person name="Submissions S."/>
        </authorList>
    </citation>
    <scope>NUCLEOTIDE SEQUENCE [LARGE SCALE GENOMIC DNA]</scope>
    <source>
        <strain evidence="7">DSM 22270</strain>
    </source>
</reference>
<dbReference type="PROSITE" id="PS51007">
    <property type="entry name" value="CYTC"/>
    <property type="match status" value="1"/>
</dbReference>
<dbReference type="AlphaFoldDB" id="A0A1T5CNU6"/>
<name>A0A1T5CNU6_9BACT</name>
<dbReference type="NCBIfam" id="TIGR02604">
    <property type="entry name" value="Piru_Ver_Nterm"/>
    <property type="match status" value="1"/>
</dbReference>
<dbReference type="InterPro" id="IPR036909">
    <property type="entry name" value="Cyt_c-like_dom_sf"/>
</dbReference>
<dbReference type="InterPro" id="IPR011042">
    <property type="entry name" value="6-blade_b-propeller_TolB-like"/>
</dbReference>
<keyword evidence="7" id="KW-1185">Reference proteome</keyword>
<evidence type="ECO:0000259" key="5">
    <source>
        <dbReference type="PROSITE" id="PS51007"/>
    </source>
</evidence>
<dbReference type="InterPro" id="IPR016024">
    <property type="entry name" value="ARM-type_fold"/>
</dbReference>
<dbReference type="InterPro" id="IPR013427">
    <property type="entry name" value="Haem-bd_dom_put"/>
</dbReference>
<evidence type="ECO:0000256" key="2">
    <source>
        <dbReference type="ARBA" id="ARBA00022723"/>
    </source>
</evidence>
<feature type="domain" description="Cytochrome c" evidence="5">
    <location>
        <begin position="904"/>
        <end position="1037"/>
    </location>
</feature>
<dbReference type="PANTHER" id="PTHR33546">
    <property type="entry name" value="LARGE, MULTIFUNCTIONAL SECRETED PROTEIN-RELATED"/>
    <property type="match status" value="1"/>
</dbReference>
<gene>
    <name evidence="6" type="ORF">SAMN05660293_01391</name>
</gene>
<dbReference type="EMBL" id="FUZA01000001">
    <property type="protein sequence ID" value="SKB60820.1"/>
    <property type="molecule type" value="Genomic_DNA"/>
</dbReference>
<accession>A0A1T5CNU6</accession>
<proteinExistence type="predicted"/>
<dbReference type="PROSITE" id="PS51257">
    <property type="entry name" value="PROKAR_LIPOPROTEIN"/>
    <property type="match status" value="1"/>
</dbReference>
<dbReference type="InterPro" id="IPR011041">
    <property type="entry name" value="Quinoprot_gluc/sorb_DH_b-prop"/>
</dbReference>
<dbReference type="Pfam" id="PF00034">
    <property type="entry name" value="Cytochrom_C"/>
    <property type="match status" value="1"/>
</dbReference>
<dbReference type="Pfam" id="PF23500">
    <property type="entry name" value="DUF7133"/>
    <property type="match status" value="1"/>
</dbReference>
<dbReference type="SUPFAM" id="SSF48371">
    <property type="entry name" value="ARM repeat"/>
    <property type="match status" value="2"/>
</dbReference>
<keyword evidence="3 4" id="KW-0408">Iron</keyword>
<dbReference type="Gene3D" id="1.25.10.10">
    <property type="entry name" value="Leucine-rich Repeat Variant"/>
    <property type="match status" value="1"/>
</dbReference>
<dbReference type="InterPro" id="IPR009056">
    <property type="entry name" value="Cyt_c-like_dom"/>
</dbReference>
<sequence>MKLFHLTGKAILLPAVLILFGQGCGLPRQKAAKSSGNVIKIHKKDIYAEHVRTSEFQTPEQEKLGFKLPPGFEITLFASEPDITKPMNMEFDDRGRLWVTQSSEYPIAAGTSDGRDRITILEDKNGDGKADTFTHFDDNLNIPIGIMPVSDGAIAYSIPNLYYFKDGDHDGKSDSKKVLVGGFGHKDTHGMVNNIIRGYDGWLHVCHGFSNTSNIAGTDGDSVKMTSGNTFRVKMDGSRVEQTTFGRVNPFGYAYDEKGYLFSVDCHTKPITQLIFGGDYPHFGKKVPAGLGFAPEMMSYELGSTALAGLVYYTGTHFPEQYRNSFFTGDVVTCRIDRNTMTYQGTTPVSKKEEPFLLSKDPWFRPVDVKLGPDGALYIADFYNRIIGHYEVALNHPGRDRVSGRIWKITYKGDQPHTNMTVTDWSKASLEQLLSGLNHPQINTRMKVADRIVDSWKGKAAEPVKAMLAMADPTAYIHGLWILHRLNALDNTTLEKALTHNNALIQIHALRIVGENKASFEKHKASVDHALKSRDPFIQRSAAEVLTRFPNAENLAPLMELFEKTDSLDTHLRYTALLGVRNNLRNPGVMWRVPAMAWNEPQLALLTRAMLDVPSSAAAAFVLDYTRNHDLPSKTLVKNLEQIGRYVLPYQLDQAIDLINNKFANEPETQLSLYKTIRAGVKQSGAEPGQKMRDWGSKLATSFLSSIPDKREKPAKNSALLASQRVLAADIAAEYRLKSSEPDLQRILKLSWLESAVRGAAAGALMRIDPDTNEKLLAELFNDPAELPELREKLAELIGRQPSPTVFEMLKKQMAGGARNLQVAIATVLANTSEGITYLLNAFKEEEVNVEIANEIPVKERFAINAKSDQQKQMDKFLAAGADERVVRQKLIDERIATFTPTGGVNVPGKAVFVQNCSACHQIQGSGGMVGPQLDGIGNWGHKALTQKILDPNRNITEAFRTYNITLKDDKTLTGLYRRAEGETLVFADLTGQEFAVAKNEMKEYRASKYTLMPDQFRNIIAEKDFYALLDYLLSVK</sequence>
<dbReference type="InterPro" id="IPR013428">
    <property type="entry name" value="Membrane-bound_put_N"/>
</dbReference>
<dbReference type="RefSeq" id="WP_082213860.1">
    <property type="nucleotide sequence ID" value="NZ_FUZA01000001.1"/>
</dbReference>
<dbReference type="Proteomes" id="UP000190897">
    <property type="component" value="Unassembled WGS sequence"/>
</dbReference>
<dbReference type="InterPro" id="IPR055557">
    <property type="entry name" value="DUF7133"/>
</dbReference>
<dbReference type="GO" id="GO:0009055">
    <property type="term" value="F:electron transfer activity"/>
    <property type="evidence" value="ECO:0007669"/>
    <property type="project" value="InterPro"/>
</dbReference>
<evidence type="ECO:0000313" key="7">
    <source>
        <dbReference type="Proteomes" id="UP000190897"/>
    </source>
</evidence>
<keyword evidence="1 4" id="KW-0349">Heme</keyword>
<dbReference type="NCBIfam" id="TIGR02603">
    <property type="entry name" value="CxxCH_TIGR02603"/>
    <property type="match status" value="1"/>
</dbReference>